<evidence type="ECO:0000256" key="3">
    <source>
        <dbReference type="ARBA" id="ARBA00022960"/>
    </source>
</evidence>
<dbReference type="STRING" id="1123010.SAMN02745724_04122"/>
<evidence type="ECO:0000313" key="8">
    <source>
        <dbReference type="Proteomes" id="UP000198862"/>
    </source>
</evidence>
<organism evidence="7 8">
    <name type="scientific">Pseudoalteromonas denitrificans DSM 6059</name>
    <dbReference type="NCBI Taxonomy" id="1123010"/>
    <lineage>
        <taxon>Bacteria</taxon>
        <taxon>Pseudomonadati</taxon>
        <taxon>Pseudomonadota</taxon>
        <taxon>Gammaproteobacteria</taxon>
        <taxon>Alteromonadales</taxon>
        <taxon>Pseudoalteromonadaceae</taxon>
        <taxon>Pseudoalteromonas</taxon>
    </lineage>
</organism>
<feature type="domain" description="Rod shape-determining protein MreC beta-barrel core" evidence="6">
    <location>
        <begin position="123"/>
        <end position="269"/>
    </location>
</feature>
<name>A0A1I1R744_9GAMM</name>
<comment type="function">
    <text evidence="5">Involved in formation and maintenance of cell shape.</text>
</comment>
<evidence type="ECO:0000256" key="2">
    <source>
        <dbReference type="ARBA" id="ARBA00013855"/>
    </source>
</evidence>
<dbReference type="Gene3D" id="2.40.10.340">
    <property type="entry name" value="Rod shape-determining protein MreC, domain 1"/>
    <property type="match status" value="1"/>
</dbReference>
<evidence type="ECO:0000259" key="6">
    <source>
        <dbReference type="Pfam" id="PF04085"/>
    </source>
</evidence>
<dbReference type="PANTHER" id="PTHR34138">
    <property type="entry name" value="CELL SHAPE-DETERMINING PROTEIN MREC"/>
    <property type="match status" value="1"/>
</dbReference>
<dbReference type="Gene3D" id="2.40.10.350">
    <property type="entry name" value="Rod shape-determining protein MreC, domain 2"/>
    <property type="match status" value="1"/>
</dbReference>
<reference evidence="7 8" key="1">
    <citation type="submission" date="2016-10" db="EMBL/GenBank/DDBJ databases">
        <authorList>
            <person name="de Groot N.N."/>
        </authorList>
    </citation>
    <scope>NUCLEOTIDE SEQUENCE [LARGE SCALE GENOMIC DNA]</scope>
    <source>
        <strain evidence="7 8">DSM 6059</strain>
    </source>
</reference>
<protein>
    <recommendedName>
        <fullName evidence="2 5">Cell shape-determining protein MreC</fullName>
    </recommendedName>
    <alternativeName>
        <fullName evidence="4 5">Cell shape protein MreC</fullName>
    </alternativeName>
</protein>
<dbReference type="GO" id="GO:0008360">
    <property type="term" value="P:regulation of cell shape"/>
    <property type="evidence" value="ECO:0007669"/>
    <property type="project" value="UniProtKB-KW"/>
</dbReference>
<dbReference type="PIRSF" id="PIRSF038471">
    <property type="entry name" value="MreC"/>
    <property type="match status" value="1"/>
</dbReference>
<dbReference type="GO" id="GO:0005886">
    <property type="term" value="C:plasma membrane"/>
    <property type="evidence" value="ECO:0007669"/>
    <property type="project" value="TreeGrafter"/>
</dbReference>
<dbReference type="Pfam" id="PF04085">
    <property type="entry name" value="MreC"/>
    <property type="match status" value="1"/>
</dbReference>
<proteinExistence type="inferred from homology"/>
<dbReference type="PANTHER" id="PTHR34138:SF1">
    <property type="entry name" value="CELL SHAPE-DETERMINING PROTEIN MREC"/>
    <property type="match status" value="1"/>
</dbReference>
<keyword evidence="3 5" id="KW-0133">Cell shape</keyword>
<dbReference type="OrthoDB" id="9808025at2"/>
<dbReference type="EMBL" id="FOLO01000047">
    <property type="protein sequence ID" value="SFD30007.1"/>
    <property type="molecule type" value="Genomic_DNA"/>
</dbReference>
<dbReference type="AlphaFoldDB" id="A0A1I1R744"/>
<evidence type="ECO:0000256" key="4">
    <source>
        <dbReference type="ARBA" id="ARBA00032089"/>
    </source>
</evidence>
<dbReference type="InterPro" id="IPR042177">
    <property type="entry name" value="Cell/Rod_1"/>
</dbReference>
<sequence>MNLLFGRNASLQLRLVIAVVLSGILMVGDKYTSGASTIRTSLNTLVSPLFYFANIPSEFLSWSSQNLESKKQLLAENSLLKTKQLLLNEKLQQFQFLQNENSKLRALLNSTAKPETKKIVTKVLSIHSNTYSQQVVINKGFLDNVIEGQAVVDDLGIVGKVVQVGSTTSRVLLMTDNTHAIPVRVLRNNVRTVVEGVGKLNQVELPHVPHSMDIRMGDILVSSGLGDLFPEGFPVATITKIERDESKPFAKVYAEPIAQLDRIRLLVLLWSQQVKVEKKDE</sequence>
<dbReference type="InterPro" id="IPR055342">
    <property type="entry name" value="MreC_beta-barrel_core"/>
</dbReference>
<comment type="similarity">
    <text evidence="1 5">Belongs to the MreC family.</text>
</comment>
<dbReference type="InterPro" id="IPR042175">
    <property type="entry name" value="Cell/Rod_MreC_2"/>
</dbReference>
<gene>
    <name evidence="7" type="ORF">SAMN02745724_04122</name>
</gene>
<dbReference type="Proteomes" id="UP000198862">
    <property type="component" value="Unassembled WGS sequence"/>
</dbReference>
<evidence type="ECO:0000256" key="1">
    <source>
        <dbReference type="ARBA" id="ARBA00009369"/>
    </source>
</evidence>
<dbReference type="RefSeq" id="WP_091989129.1">
    <property type="nucleotide sequence ID" value="NZ_FOLO01000047.1"/>
</dbReference>
<evidence type="ECO:0000313" key="7">
    <source>
        <dbReference type="EMBL" id="SFD30007.1"/>
    </source>
</evidence>
<dbReference type="NCBIfam" id="TIGR00219">
    <property type="entry name" value="mreC"/>
    <property type="match status" value="1"/>
</dbReference>
<dbReference type="InterPro" id="IPR007221">
    <property type="entry name" value="MreC"/>
</dbReference>
<accession>A0A1I1R744</accession>
<evidence type="ECO:0000256" key="5">
    <source>
        <dbReference type="PIRNR" id="PIRNR038471"/>
    </source>
</evidence>
<keyword evidence="8" id="KW-1185">Reference proteome</keyword>